<dbReference type="GO" id="GO:0015648">
    <property type="term" value="F:lipid-linked peptidoglycan transporter activity"/>
    <property type="evidence" value="ECO:0007669"/>
    <property type="project" value="TreeGrafter"/>
</dbReference>
<feature type="transmembrane region" description="Helical" evidence="6">
    <location>
        <begin position="175"/>
        <end position="192"/>
    </location>
</feature>
<dbReference type="GO" id="GO:0005886">
    <property type="term" value="C:plasma membrane"/>
    <property type="evidence" value="ECO:0007669"/>
    <property type="project" value="TreeGrafter"/>
</dbReference>
<feature type="transmembrane region" description="Helical" evidence="6">
    <location>
        <begin position="351"/>
        <end position="371"/>
    </location>
</feature>
<keyword evidence="2 6" id="KW-0812">Transmembrane</keyword>
<evidence type="ECO:0000256" key="6">
    <source>
        <dbReference type="SAM" id="Phobius"/>
    </source>
</evidence>
<organism evidence="7 8">
    <name type="scientific">Candidatus Giovannonibacteria bacterium GW2011_GWB1_44_23</name>
    <dbReference type="NCBI Taxonomy" id="1618652"/>
    <lineage>
        <taxon>Bacteria</taxon>
        <taxon>Candidatus Giovannoniibacteriota</taxon>
    </lineage>
</organism>
<protein>
    <submittedName>
        <fullName evidence="7">Rod shape-determining protein RodA</fullName>
    </submittedName>
</protein>
<dbReference type="GO" id="GO:0051301">
    <property type="term" value="P:cell division"/>
    <property type="evidence" value="ECO:0007669"/>
    <property type="project" value="InterPro"/>
</dbReference>
<evidence type="ECO:0000313" key="8">
    <source>
        <dbReference type="Proteomes" id="UP000033977"/>
    </source>
</evidence>
<feature type="transmembrane region" description="Helical" evidence="6">
    <location>
        <begin position="116"/>
        <end position="139"/>
    </location>
</feature>
<reference evidence="7 8" key="1">
    <citation type="journal article" date="2015" name="Nature">
        <title>rRNA introns, odd ribosomes, and small enigmatic genomes across a large radiation of phyla.</title>
        <authorList>
            <person name="Brown C.T."/>
            <person name="Hug L.A."/>
            <person name="Thomas B.C."/>
            <person name="Sharon I."/>
            <person name="Castelle C.J."/>
            <person name="Singh A."/>
            <person name="Wilkins M.J."/>
            <person name="Williams K.H."/>
            <person name="Banfield J.F."/>
        </authorList>
    </citation>
    <scope>NUCLEOTIDE SEQUENCE [LARGE SCALE GENOMIC DNA]</scope>
</reference>
<proteinExistence type="predicted"/>
<name>A0A0G1IDM6_9BACT</name>
<evidence type="ECO:0000256" key="5">
    <source>
        <dbReference type="ARBA" id="ARBA00023136"/>
    </source>
</evidence>
<keyword evidence="5 6" id="KW-0472">Membrane</keyword>
<evidence type="ECO:0000256" key="3">
    <source>
        <dbReference type="ARBA" id="ARBA00022960"/>
    </source>
</evidence>
<keyword evidence="4 6" id="KW-1133">Transmembrane helix</keyword>
<dbReference type="EMBL" id="LCIN01000004">
    <property type="protein sequence ID" value="KKT57491.1"/>
    <property type="molecule type" value="Genomic_DNA"/>
</dbReference>
<feature type="transmembrane region" description="Helical" evidence="6">
    <location>
        <begin position="319"/>
        <end position="339"/>
    </location>
</feature>
<evidence type="ECO:0000256" key="2">
    <source>
        <dbReference type="ARBA" id="ARBA00022692"/>
    </source>
</evidence>
<feature type="transmembrane region" description="Helical" evidence="6">
    <location>
        <begin position="151"/>
        <end position="169"/>
    </location>
</feature>
<keyword evidence="3" id="KW-0133">Cell shape</keyword>
<feature type="transmembrane region" description="Helical" evidence="6">
    <location>
        <begin position="199"/>
        <end position="217"/>
    </location>
</feature>
<feature type="transmembrane region" description="Helical" evidence="6">
    <location>
        <begin position="60"/>
        <end position="81"/>
    </location>
</feature>
<gene>
    <name evidence="7" type="ORF">UW49_C0004G0106</name>
</gene>
<feature type="transmembrane region" description="Helical" evidence="6">
    <location>
        <begin position="88"/>
        <end position="110"/>
    </location>
</feature>
<sequence>MNPSRMWRSLDWTLLLAALMLVLLGLATMKSFGAGGPASLASLGLSGPSLGEDYFFIRQIIWASAGAAVFFMSAIFIDWSFLKTNSIFLLILYFILVGALIFLILTGYAVKGAASWLKIGGVTIEPVELLKPVSVLILAKYFSKRHVEIARFVHLFISFVYVAVPMALVMLQPDLGSAIVLGAIWLGMALVGGIKLRHLIVLFFTGLLITTVAWNFFLLPYQKTRITAFINPQGDIRGAGYHAQQSVIAIGSGEIFGKGIGFGTQSRLEFLPEHETDFIFAAFAEEWGFLGVVFLLFFFSIIIWRVLRAGIYGESNFEKLYAAGLAILLLFQSAIHIGMNSGVLPITGLGMPFLSYGGSSLISLFWALGILESFSLRKKGIFIGTENRFSEGILGA</sequence>
<dbReference type="Proteomes" id="UP000033977">
    <property type="component" value="Unassembled WGS sequence"/>
</dbReference>
<dbReference type="Pfam" id="PF01098">
    <property type="entry name" value="FTSW_RODA_SPOVE"/>
    <property type="match status" value="1"/>
</dbReference>
<dbReference type="PATRIC" id="fig|1618652.3.peg.387"/>
<feature type="transmembrane region" description="Helical" evidence="6">
    <location>
        <begin position="287"/>
        <end position="307"/>
    </location>
</feature>
<evidence type="ECO:0000256" key="1">
    <source>
        <dbReference type="ARBA" id="ARBA00004141"/>
    </source>
</evidence>
<dbReference type="InterPro" id="IPR001182">
    <property type="entry name" value="FtsW/RodA"/>
</dbReference>
<dbReference type="PANTHER" id="PTHR30474:SF1">
    <property type="entry name" value="PEPTIDOGLYCAN GLYCOSYLTRANSFERASE MRDB"/>
    <property type="match status" value="1"/>
</dbReference>
<comment type="caution">
    <text evidence="7">The sequence shown here is derived from an EMBL/GenBank/DDBJ whole genome shotgun (WGS) entry which is preliminary data.</text>
</comment>
<accession>A0A0G1IDM6</accession>
<evidence type="ECO:0000313" key="7">
    <source>
        <dbReference type="EMBL" id="KKT57491.1"/>
    </source>
</evidence>
<dbReference type="AlphaFoldDB" id="A0A0G1IDM6"/>
<dbReference type="GO" id="GO:0032153">
    <property type="term" value="C:cell division site"/>
    <property type="evidence" value="ECO:0007669"/>
    <property type="project" value="TreeGrafter"/>
</dbReference>
<dbReference type="PANTHER" id="PTHR30474">
    <property type="entry name" value="CELL CYCLE PROTEIN"/>
    <property type="match status" value="1"/>
</dbReference>
<evidence type="ECO:0000256" key="4">
    <source>
        <dbReference type="ARBA" id="ARBA00022989"/>
    </source>
</evidence>
<dbReference type="GO" id="GO:0008360">
    <property type="term" value="P:regulation of cell shape"/>
    <property type="evidence" value="ECO:0007669"/>
    <property type="project" value="UniProtKB-KW"/>
</dbReference>
<comment type="subcellular location">
    <subcellularLocation>
        <location evidence="1">Membrane</location>
        <topology evidence="1">Multi-pass membrane protein</topology>
    </subcellularLocation>
</comment>